<dbReference type="Gene3D" id="3.40.50.1110">
    <property type="entry name" value="SGNH hydrolase"/>
    <property type="match status" value="1"/>
</dbReference>
<dbReference type="Gene3D" id="3.30.450.40">
    <property type="match status" value="1"/>
</dbReference>
<dbReference type="Proteomes" id="UP000606922">
    <property type="component" value="Unassembled WGS sequence"/>
</dbReference>
<proteinExistence type="predicted"/>
<dbReference type="PANTHER" id="PTHR43102:SF2">
    <property type="entry name" value="GAF DOMAIN-CONTAINING PROTEIN"/>
    <property type="match status" value="1"/>
</dbReference>
<dbReference type="CDD" id="cd01836">
    <property type="entry name" value="FeeA_FeeB_like"/>
    <property type="match status" value="1"/>
</dbReference>
<reference evidence="2" key="2">
    <citation type="submission" date="2020-09" db="EMBL/GenBank/DDBJ databases">
        <authorList>
            <person name="Sun Q."/>
            <person name="Zhou Y."/>
        </authorList>
    </citation>
    <scope>NUCLEOTIDE SEQUENCE</scope>
    <source>
        <strain evidence="2">CGMCC 1.12813</strain>
    </source>
</reference>
<dbReference type="EMBL" id="BMGB01000001">
    <property type="protein sequence ID" value="GGA95512.1"/>
    <property type="molecule type" value="Genomic_DNA"/>
</dbReference>
<dbReference type="RefSeq" id="WP_188509344.1">
    <property type="nucleotide sequence ID" value="NZ_BMGB01000001.1"/>
</dbReference>
<evidence type="ECO:0000313" key="3">
    <source>
        <dbReference type="Proteomes" id="UP000606922"/>
    </source>
</evidence>
<dbReference type="AlphaFoldDB" id="A0A916SGS3"/>
<feature type="domain" description="GAF" evidence="1">
    <location>
        <begin position="265"/>
        <end position="404"/>
    </location>
</feature>
<reference evidence="2" key="1">
    <citation type="journal article" date="2014" name="Int. J. Syst. Evol. Microbiol.">
        <title>Complete genome sequence of Corynebacterium casei LMG S-19264T (=DSM 44701T), isolated from a smear-ripened cheese.</title>
        <authorList>
            <consortium name="US DOE Joint Genome Institute (JGI-PGF)"/>
            <person name="Walter F."/>
            <person name="Albersmeier A."/>
            <person name="Kalinowski J."/>
            <person name="Ruckert C."/>
        </authorList>
    </citation>
    <scope>NUCLEOTIDE SEQUENCE</scope>
    <source>
        <strain evidence="2">CGMCC 1.12813</strain>
    </source>
</reference>
<dbReference type="InterPro" id="IPR003018">
    <property type="entry name" value="GAF"/>
</dbReference>
<dbReference type="Pfam" id="PF01590">
    <property type="entry name" value="GAF"/>
    <property type="match status" value="1"/>
</dbReference>
<dbReference type="PANTHER" id="PTHR43102">
    <property type="entry name" value="SLR1143 PROTEIN"/>
    <property type="match status" value="1"/>
</dbReference>
<evidence type="ECO:0000259" key="1">
    <source>
        <dbReference type="SMART" id="SM00065"/>
    </source>
</evidence>
<dbReference type="SMART" id="SM00065">
    <property type="entry name" value="GAF"/>
    <property type="match status" value="1"/>
</dbReference>
<gene>
    <name evidence="2" type="ORF">GCM10010979_07420</name>
</gene>
<accession>A0A916SGS3</accession>
<dbReference type="InterPro" id="IPR029016">
    <property type="entry name" value="GAF-like_dom_sf"/>
</dbReference>
<protein>
    <recommendedName>
        <fullName evidence="1">GAF domain-containing protein</fullName>
    </recommendedName>
</protein>
<organism evidence="2 3">
    <name type="scientific">Conyzicola nivalis</name>
    <dbReference type="NCBI Taxonomy" id="1477021"/>
    <lineage>
        <taxon>Bacteria</taxon>
        <taxon>Bacillati</taxon>
        <taxon>Actinomycetota</taxon>
        <taxon>Actinomycetes</taxon>
        <taxon>Micrococcales</taxon>
        <taxon>Microbacteriaceae</taxon>
        <taxon>Conyzicola</taxon>
    </lineage>
</organism>
<name>A0A916SGS3_9MICO</name>
<keyword evidence="3" id="KW-1185">Reference proteome</keyword>
<dbReference type="SUPFAM" id="SSF52266">
    <property type="entry name" value="SGNH hydrolase"/>
    <property type="match status" value="1"/>
</dbReference>
<comment type="caution">
    <text evidence="2">The sequence shown here is derived from an EMBL/GenBank/DDBJ whole genome shotgun (WGS) entry which is preliminary data.</text>
</comment>
<dbReference type="InterPro" id="IPR036514">
    <property type="entry name" value="SGNH_hydro_sf"/>
</dbReference>
<evidence type="ECO:0000313" key="2">
    <source>
        <dbReference type="EMBL" id="GGA95512.1"/>
    </source>
</evidence>
<dbReference type="SUPFAM" id="SSF55781">
    <property type="entry name" value="GAF domain-like"/>
    <property type="match status" value="1"/>
</dbReference>
<sequence>MLSGAVHALARPGVKFWLSSTALSRALIPRPEHSDAVHTAGTNPMRMLLLGSGASIGFGVLSHDLALAGHLGRQISAMIDRALDIDVVVDREMTSETAPAALSAQPVARYDAVVVALGLIEALTFTPVPTWRIELTALIDQITTAGSSNVQIFIVAVPPLPALMRYPAFIRLLAGKHARTLNDASRQLSDQFEHVTYLPFDAAGGGETDRFRSSATYSTWAGLLAEPISARLRYTGVRGEPAPATPVDEAARQSTLDALNILDSKPEERFDRITRTARDLVGTTSAAITLIDRERHWFKSRIGVDKEQMPRFSTLCDITIQGREHFAIEDATKDPRFADNPLVLDEPHLRFYAGYPIEAPNGVRVGTLSVFDPQPRGFSDADAALLRGLALMVQNELRSPSQNEPQ</sequence>